<comment type="catalytic activity">
    <reaction evidence="1">
        <text>inosine + phosphate = alpha-D-ribose 1-phosphate + hypoxanthine</text>
        <dbReference type="Rhea" id="RHEA:27646"/>
        <dbReference type="ChEBI" id="CHEBI:17368"/>
        <dbReference type="ChEBI" id="CHEBI:17596"/>
        <dbReference type="ChEBI" id="CHEBI:43474"/>
        <dbReference type="ChEBI" id="CHEBI:57720"/>
        <dbReference type="EC" id="2.4.2.1"/>
    </reaction>
    <physiologicalReaction direction="left-to-right" evidence="1">
        <dbReference type="Rhea" id="RHEA:27647"/>
    </physiologicalReaction>
</comment>
<dbReference type="EMBL" id="JAHXRI010000025">
    <property type="protein sequence ID" value="MBZ1351933.1"/>
    <property type="molecule type" value="Genomic_DNA"/>
</dbReference>
<comment type="similarity">
    <text evidence="2 10">Belongs to the purine nucleoside phosphorylase YfiH/LACC1 family.</text>
</comment>
<evidence type="ECO:0000256" key="5">
    <source>
        <dbReference type="ARBA" id="ARBA00022801"/>
    </source>
</evidence>
<gene>
    <name evidence="11" type="primary">pgeF</name>
    <name evidence="11" type="ORF">KZZ10_14915</name>
</gene>
<evidence type="ECO:0000256" key="10">
    <source>
        <dbReference type="RuleBase" id="RU361274"/>
    </source>
</evidence>
<keyword evidence="12" id="KW-1185">Reference proteome</keyword>
<keyword evidence="5" id="KW-0378">Hydrolase</keyword>
<evidence type="ECO:0000256" key="4">
    <source>
        <dbReference type="ARBA" id="ARBA00022723"/>
    </source>
</evidence>
<dbReference type="RefSeq" id="WP_259662435.1">
    <property type="nucleotide sequence ID" value="NZ_JAHXRI010000025.1"/>
</dbReference>
<accession>A0A953T2W9</accession>
<evidence type="ECO:0000313" key="11">
    <source>
        <dbReference type="EMBL" id="MBZ1351933.1"/>
    </source>
</evidence>
<keyword evidence="3" id="KW-0808">Transferase</keyword>
<dbReference type="InterPro" id="IPR038371">
    <property type="entry name" value="Cu_polyphenol_OxRdtase_sf"/>
</dbReference>
<reference evidence="11" key="1">
    <citation type="submission" date="2021-07" db="EMBL/GenBank/DDBJ databases">
        <title>New genus and species of the family Alcaligenaceae.</title>
        <authorList>
            <person name="Hahn M.W."/>
        </authorList>
    </citation>
    <scope>NUCLEOTIDE SEQUENCE</scope>
    <source>
        <strain evidence="11">LF4-65</strain>
    </source>
</reference>
<dbReference type="Proteomes" id="UP000739565">
    <property type="component" value="Unassembled WGS sequence"/>
</dbReference>
<comment type="catalytic activity">
    <reaction evidence="8">
        <text>adenosine + phosphate = alpha-D-ribose 1-phosphate + adenine</text>
        <dbReference type="Rhea" id="RHEA:27642"/>
        <dbReference type="ChEBI" id="CHEBI:16335"/>
        <dbReference type="ChEBI" id="CHEBI:16708"/>
        <dbReference type="ChEBI" id="CHEBI:43474"/>
        <dbReference type="ChEBI" id="CHEBI:57720"/>
        <dbReference type="EC" id="2.4.2.1"/>
    </reaction>
    <physiologicalReaction direction="left-to-right" evidence="8">
        <dbReference type="Rhea" id="RHEA:27643"/>
    </physiologicalReaction>
</comment>
<dbReference type="InterPro" id="IPR011324">
    <property type="entry name" value="Cytotoxic_necrot_fac-like_cat"/>
</dbReference>
<protein>
    <recommendedName>
        <fullName evidence="10">Purine nucleoside phosphorylase</fullName>
    </recommendedName>
</protein>
<dbReference type="CDD" id="cd16833">
    <property type="entry name" value="YfiH"/>
    <property type="match status" value="1"/>
</dbReference>
<dbReference type="PANTHER" id="PTHR30616">
    <property type="entry name" value="UNCHARACTERIZED PROTEIN YFIH"/>
    <property type="match status" value="1"/>
</dbReference>
<evidence type="ECO:0000256" key="6">
    <source>
        <dbReference type="ARBA" id="ARBA00022833"/>
    </source>
</evidence>
<dbReference type="NCBIfam" id="TIGR00726">
    <property type="entry name" value="peptidoglycan editing factor PgeF"/>
    <property type="match status" value="1"/>
</dbReference>
<proteinExistence type="inferred from homology"/>
<comment type="catalytic activity">
    <reaction evidence="9">
        <text>S-methyl-5'-thioadenosine + phosphate = 5-(methylsulfanyl)-alpha-D-ribose 1-phosphate + adenine</text>
        <dbReference type="Rhea" id="RHEA:11852"/>
        <dbReference type="ChEBI" id="CHEBI:16708"/>
        <dbReference type="ChEBI" id="CHEBI:17509"/>
        <dbReference type="ChEBI" id="CHEBI:43474"/>
        <dbReference type="ChEBI" id="CHEBI:58533"/>
        <dbReference type="EC" id="2.4.2.28"/>
    </reaction>
    <physiologicalReaction direction="left-to-right" evidence="9">
        <dbReference type="Rhea" id="RHEA:11853"/>
    </physiologicalReaction>
</comment>
<comment type="catalytic activity">
    <reaction evidence="7">
        <text>adenosine + H2O + H(+) = inosine + NH4(+)</text>
        <dbReference type="Rhea" id="RHEA:24408"/>
        <dbReference type="ChEBI" id="CHEBI:15377"/>
        <dbReference type="ChEBI" id="CHEBI:15378"/>
        <dbReference type="ChEBI" id="CHEBI:16335"/>
        <dbReference type="ChEBI" id="CHEBI:17596"/>
        <dbReference type="ChEBI" id="CHEBI:28938"/>
        <dbReference type="EC" id="3.5.4.4"/>
    </reaction>
    <physiologicalReaction direction="left-to-right" evidence="7">
        <dbReference type="Rhea" id="RHEA:24409"/>
    </physiologicalReaction>
</comment>
<dbReference type="Gene3D" id="3.60.140.10">
    <property type="entry name" value="CNF1/YfiH-like putative cysteine hydrolases"/>
    <property type="match status" value="1"/>
</dbReference>
<dbReference type="InterPro" id="IPR003730">
    <property type="entry name" value="Cu_polyphenol_OxRdtase"/>
</dbReference>
<dbReference type="AlphaFoldDB" id="A0A953T2W9"/>
<evidence type="ECO:0000313" key="12">
    <source>
        <dbReference type="Proteomes" id="UP000739565"/>
    </source>
</evidence>
<evidence type="ECO:0000256" key="1">
    <source>
        <dbReference type="ARBA" id="ARBA00000553"/>
    </source>
</evidence>
<dbReference type="GO" id="GO:0017061">
    <property type="term" value="F:S-methyl-5-thioadenosine phosphorylase activity"/>
    <property type="evidence" value="ECO:0007669"/>
    <property type="project" value="UniProtKB-EC"/>
</dbReference>
<evidence type="ECO:0000256" key="8">
    <source>
        <dbReference type="ARBA" id="ARBA00048968"/>
    </source>
</evidence>
<evidence type="ECO:0000256" key="2">
    <source>
        <dbReference type="ARBA" id="ARBA00007353"/>
    </source>
</evidence>
<comment type="caution">
    <text evidence="11">The sequence shown here is derived from an EMBL/GenBank/DDBJ whole genome shotgun (WGS) entry which is preliminary data.</text>
</comment>
<dbReference type="Pfam" id="PF02578">
    <property type="entry name" value="Cu-oxidase_4"/>
    <property type="match status" value="1"/>
</dbReference>
<dbReference type="GO" id="GO:0016787">
    <property type="term" value="F:hydrolase activity"/>
    <property type="evidence" value="ECO:0007669"/>
    <property type="project" value="UniProtKB-KW"/>
</dbReference>
<name>A0A953T2W9_9BURK</name>
<organism evidence="11 12">
    <name type="scientific">Zwartia hollandica</name>
    <dbReference type="NCBI Taxonomy" id="324606"/>
    <lineage>
        <taxon>Bacteria</taxon>
        <taxon>Pseudomonadati</taxon>
        <taxon>Pseudomonadota</taxon>
        <taxon>Betaproteobacteria</taxon>
        <taxon>Burkholderiales</taxon>
        <taxon>Alcaligenaceae</taxon>
        <taxon>Zwartia</taxon>
    </lineage>
</organism>
<dbReference type="SUPFAM" id="SSF64438">
    <property type="entry name" value="CNF1/YfiH-like putative cysteine hydrolases"/>
    <property type="match status" value="1"/>
</dbReference>
<keyword evidence="6" id="KW-0862">Zinc</keyword>
<dbReference type="PANTHER" id="PTHR30616:SF2">
    <property type="entry name" value="PURINE NUCLEOSIDE PHOSPHORYLASE LACC1"/>
    <property type="match status" value="1"/>
</dbReference>
<dbReference type="GO" id="GO:0005507">
    <property type="term" value="F:copper ion binding"/>
    <property type="evidence" value="ECO:0007669"/>
    <property type="project" value="TreeGrafter"/>
</dbReference>
<keyword evidence="4" id="KW-0479">Metal-binding</keyword>
<evidence type="ECO:0000256" key="3">
    <source>
        <dbReference type="ARBA" id="ARBA00022679"/>
    </source>
</evidence>
<evidence type="ECO:0000256" key="7">
    <source>
        <dbReference type="ARBA" id="ARBA00047989"/>
    </source>
</evidence>
<evidence type="ECO:0000256" key="9">
    <source>
        <dbReference type="ARBA" id="ARBA00049893"/>
    </source>
</evidence>
<sequence length="250" mass="26706">MGVQMFCTTRAGGVGSAPYENFNLGLGAGDIPEVVHKNRQILRGLLPADPVWLNQVHGIRVIDADDPAQCQEQGAAPRADASVTSQPGRVLAVLTADCLSVVIADDAGSVVGAAHAGWKGLAGGVLEAMFGQLLRKRQILGRSGVCNWRAWIGPGIGARAFQVGEDVRLAFGQDGDPSTGLFVVDPVELGKWRADLAGLAERRLLRLGIQQVERSDCCTVTDQTLDGAKKFFSYRRDRQTGRMATLVWLG</sequence>